<dbReference type="InterPro" id="IPR050366">
    <property type="entry name" value="BP-dependent_transpt_permease"/>
</dbReference>
<feature type="transmembrane region" description="Helical" evidence="7">
    <location>
        <begin position="107"/>
        <end position="130"/>
    </location>
</feature>
<sequence length="305" mass="33207">MHSDTLAEGPSKLEREEQKPVQLGPTNTLWRDAFRRLIRHKLAVFGSIVLLIVLIMGLFGPFVAPYDPNAMDFAVRFAPPTLAHPMGTDDFGRDIFSRVIYGARVSLQVGFVAVSVATVVGTALGLIAGYSNRIVDEVIMRAMDVLYAFPAILLAIAILAALGRGIGNAMLAIGLVYIPIFARIARGAVLGIRNEEFIVAAKAMGARDFRIVMTHILPNVLSPIIVEITLSLAFAILSEAALSFFGLGTQPPDPSWGRMLSEGRDFFRQSAWMGVFPGLAIFFTVMGFNFLGDGLRDALDPKLRR</sequence>
<feature type="domain" description="ABC transmembrane type-1" evidence="9">
    <location>
        <begin position="103"/>
        <end position="292"/>
    </location>
</feature>
<evidence type="ECO:0000256" key="5">
    <source>
        <dbReference type="ARBA" id="ARBA00022989"/>
    </source>
</evidence>
<dbReference type="PANTHER" id="PTHR43386">
    <property type="entry name" value="OLIGOPEPTIDE TRANSPORT SYSTEM PERMEASE PROTEIN APPC"/>
    <property type="match status" value="1"/>
</dbReference>
<dbReference type="EMBL" id="CP062983">
    <property type="protein sequence ID" value="QPC81330.1"/>
    <property type="molecule type" value="Genomic_DNA"/>
</dbReference>
<evidence type="ECO:0000313" key="10">
    <source>
        <dbReference type="EMBL" id="QPC81330.1"/>
    </source>
</evidence>
<feature type="compositionally biased region" description="Basic and acidic residues" evidence="8">
    <location>
        <begin position="1"/>
        <end position="19"/>
    </location>
</feature>
<feature type="transmembrane region" description="Helical" evidence="7">
    <location>
        <begin position="42"/>
        <end position="64"/>
    </location>
</feature>
<keyword evidence="5 7" id="KW-1133">Transmembrane helix</keyword>
<dbReference type="Proteomes" id="UP000594468">
    <property type="component" value="Chromosome"/>
</dbReference>
<dbReference type="Gene3D" id="1.10.3720.10">
    <property type="entry name" value="MetI-like"/>
    <property type="match status" value="1"/>
</dbReference>
<proteinExistence type="inferred from homology"/>
<dbReference type="GO" id="GO:0005886">
    <property type="term" value="C:plasma membrane"/>
    <property type="evidence" value="ECO:0007669"/>
    <property type="project" value="UniProtKB-SubCell"/>
</dbReference>
<keyword evidence="4 7" id="KW-0812">Transmembrane</keyword>
<feature type="transmembrane region" description="Helical" evidence="7">
    <location>
        <begin position="142"/>
        <end position="163"/>
    </location>
</feature>
<evidence type="ECO:0000256" key="2">
    <source>
        <dbReference type="ARBA" id="ARBA00022448"/>
    </source>
</evidence>
<dbReference type="Pfam" id="PF12911">
    <property type="entry name" value="OppC_N"/>
    <property type="match status" value="1"/>
</dbReference>
<evidence type="ECO:0000256" key="1">
    <source>
        <dbReference type="ARBA" id="ARBA00004651"/>
    </source>
</evidence>
<dbReference type="GO" id="GO:0055085">
    <property type="term" value="P:transmembrane transport"/>
    <property type="evidence" value="ECO:0007669"/>
    <property type="project" value="InterPro"/>
</dbReference>
<accession>A0A7S8ICA3</accession>
<dbReference type="Pfam" id="PF00528">
    <property type="entry name" value="BPD_transp_1"/>
    <property type="match status" value="1"/>
</dbReference>
<dbReference type="RefSeq" id="WP_195169403.1">
    <property type="nucleotide sequence ID" value="NZ_CP062983.1"/>
</dbReference>
<gene>
    <name evidence="10" type="ORF">G4Y79_16710</name>
</gene>
<evidence type="ECO:0000256" key="8">
    <source>
        <dbReference type="SAM" id="MobiDB-lite"/>
    </source>
</evidence>
<keyword evidence="6 7" id="KW-0472">Membrane</keyword>
<evidence type="ECO:0000256" key="7">
    <source>
        <dbReference type="RuleBase" id="RU363032"/>
    </source>
</evidence>
<dbReference type="AlphaFoldDB" id="A0A7S8ICA3"/>
<feature type="transmembrane region" description="Helical" evidence="7">
    <location>
        <begin position="169"/>
        <end position="189"/>
    </location>
</feature>
<evidence type="ECO:0000259" key="9">
    <source>
        <dbReference type="PROSITE" id="PS50928"/>
    </source>
</evidence>
<comment type="subcellular location">
    <subcellularLocation>
        <location evidence="1 7">Cell membrane</location>
        <topology evidence="1 7">Multi-pass membrane protein</topology>
    </subcellularLocation>
</comment>
<evidence type="ECO:0000313" key="11">
    <source>
        <dbReference type="Proteomes" id="UP000594468"/>
    </source>
</evidence>
<keyword evidence="3" id="KW-1003">Cell membrane</keyword>
<keyword evidence="11" id="KW-1185">Reference proteome</keyword>
<dbReference type="PROSITE" id="PS50928">
    <property type="entry name" value="ABC_TM1"/>
    <property type="match status" value="1"/>
</dbReference>
<feature type="transmembrane region" description="Helical" evidence="7">
    <location>
        <begin position="209"/>
        <end position="226"/>
    </location>
</feature>
<dbReference type="InterPro" id="IPR025966">
    <property type="entry name" value="OppC_N"/>
</dbReference>
<feature type="region of interest" description="Disordered" evidence="8">
    <location>
        <begin position="1"/>
        <end position="21"/>
    </location>
</feature>
<protein>
    <submittedName>
        <fullName evidence="10">ABC transporter permease</fullName>
    </submittedName>
</protein>
<comment type="similarity">
    <text evidence="7">Belongs to the binding-protein-dependent transport system permease family.</text>
</comment>
<dbReference type="KEGG" id="pmet:G4Y79_16710"/>
<organism evidence="10 11">
    <name type="scientific">Phototrophicus methaneseepsis</name>
    <dbReference type="NCBI Taxonomy" id="2710758"/>
    <lineage>
        <taxon>Bacteria</taxon>
        <taxon>Bacillati</taxon>
        <taxon>Chloroflexota</taxon>
        <taxon>Candidatus Thermofontia</taxon>
        <taxon>Phototrophicales</taxon>
        <taxon>Phototrophicaceae</taxon>
        <taxon>Phototrophicus</taxon>
    </lineage>
</organism>
<dbReference type="InterPro" id="IPR035906">
    <property type="entry name" value="MetI-like_sf"/>
</dbReference>
<dbReference type="InterPro" id="IPR000515">
    <property type="entry name" value="MetI-like"/>
</dbReference>
<feature type="transmembrane region" description="Helical" evidence="7">
    <location>
        <begin position="270"/>
        <end position="291"/>
    </location>
</feature>
<reference evidence="10 11" key="1">
    <citation type="submission" date="2020-02" db="EMBL/GenBank/DDBJ databases">
        <authorList>
            <person name="Zheng R.K."/>
            <person name="Sun C.M."/>
        </authorList>
    </citation>
    <scope>NUCLEOTIDE SEQUENCE [LARGE SCALE GENOMIC DNA]</scope>
    <source>
        <strain evidence="11">rifampicinis</strain>
    </source>
</reference>
<evidence type="ECO:0000256" key="3">
    <source>
        <dbReference type="ARBA" id="ARBA00022475"/>
    </source>
</evidence>
<dbReference type="PANTHER" id="PTHR43386:SF25">
    <property type="entry name" value="PEPTIDE ABC TRANSPORTER PERMEASE PROTEIN"/>
    <property type="match status" value="1"/>
</dbReference>
<evidence type="ECO:0000256" key="6">
    <source>
        <dbReference type="ARBA" id="ARBA00023136"/>
    </source>
</evidence>
<evidence type="ECO:0000256" key="4">
    <source>
        <dbReference type="ARBA" id="ARBA00022692"/>
    </source>
</evidence>
<dbReference type="SUPFAM" id="SSF161098">
    <property type="entry name" value="MetI-like"/>
    <property type="match status" value="1"/>
</dbReference>
<dbReference type="CDD" id="cd06261">
    <property type="entry name" value="TM_PBP2"/>
    <property type="match status" value="1"/>
</dbReference>
<name>A0A7S8ICA3_9CHLR</name>
<keyword evidence="2 7" id="KW-0813">Transport</keyword>